<evidence type="ECO:0000256" key="17">
    <source>
        <dbReference type="ARBA" id="ARBA00047508"/>
    </source>
</evidence>
<evidence type="ECO:0000256" key="11">
    <source>
        <dbReference type="ARBA" id="ARBA00022737"/>
    </source>
</evidence>
<dbReference type="InterPro" id="IPR021133">
    <property type="entry name" value="HEAT_type_2"/>
</dbReference>
<evidence type="ECO:0000256" key="9">
    <source>
        <dbReference type="ARBA" id="ARBA00022605"/>
    </source>
</evidence>
<dbReference type="Pfam" id="PF03810">
    <property type="entry name" value="IBN_N"/>
    <property type="match status" value="1"/>
</dbReference>
<keyword evidence="13" id="KW-0057">Aromatic amino acid biosynthesis</keyword>
<comment type="similarity">
    <text evidence="4">Belongs to the class-I DAHP synthase family.</text>
</comment>
<dbReference type="GO" id="GO:0006886">
    <property type="term" value="P:intracellular protein transport"/>
    <property type="evidence" value="ECO:0007669"/>
    <property type="project" value="InterPro"/>
</dbReference>
<dbReference type="GO" id="GO:0003849">
    <property type="term" value="F:3-deoxy-7-phosphoheptulonate synthase activity"/>
    <property type="evidence" value="ECO:0007669"/>
    <property type="project" value="UniProtKB-EC"/>
</dbReference>
<evidence type="ECO:0000256" key="3">
    <source>
        <dbReference type="ARBA" id="ARBA00004688"/>
    </source>
</evidence>
<dbReference type="Gene3D" id="1.25.10.10">
    <property type="entry name" value="Leucine-rich Repeat Variant"/>
    <property type="match status" value="1"/>
</dbReference>
<comment type="pathway">
    <text evidence="3">Metabolic intermediate biosynthesis; chorismate biosynthesis; chorismate from D-erythrose 4-phosphate and phosphoenolpyruvate: step 1/7.</text>
</comment>
<evidence type="ECO:0000256" key="10">
    <source>
        <dbReference type="ARBA" id="ARBA00022679"/>
    </source>
</evidence>
<dbReference type="GO" id="GO:0031267">
    <property type="term" value="F:small GTPase binding"/>
    <property type="evidence" value="ECO:0007669"/>
    <property type="project" value="InterPro"/>
</dbReference>
<evidence type="ECO:0000256" key="16">
    <source>
        <dbReference type="ARBA" id="ARBA00032193"/>
    </source>
</evidence>
<dbReference type="SUPFAM" id="SSF51569">
    <property type="entry name" value="Aldolase"/>
    <property type="match status" value="1"/>
</dbReference>
<keyword evidence="7" id="KW-0813">Transport</keyword>
<gene>
    <name evidence="22" type="primary">kap95</name>
    <name evidence="22" type="ORF">MPSI1_001023</name>
</gene>
<dbReference type="FunFam" id="3.20.20.70:FF:000005">
    <property type="entry name" value="Phospho-2-dehydro-3-deoxyheptonate aldolase"/>
    <property type="match status" value="1"/>
</dbReference>
<keyword evidence="23" id="KW-1185">Reference proteome</keyword>
<dbReference type="GO" id="GO:0005737">
    <property type="term" value="C:cytoplasm"/>
    <property type="evidence" value="ECO:0007669"/>
    <property type="project" value="UniProtKB-SubCell"/>
</dbReference>
<dbReference type="GO" id="GO:0008652">
    <property type="term" value="P:amino acid biosynthetic process"/>
    <property type="evidence" value="ECO:0007669"/>
    <property type="project" value="UniProtKB-KW"/>
</dbReference>
<feature type="domain" description="Importin N-terminal" evidence="21">
    <location>
        <begin position="21"/>
        <end position="101"/>
    </location>
</feature>
<evidence type="ECO:0000256" key="5">
    <source>
        <dbReference type="ARBA" id="ARBA00010907"/>
    </source>
</evidence>
<organism evidence="22 23">
    <name type="scientific">Malassezia psittaci</name>
    <dbReference type="NCBI Taxonomy" id="1821823"/>
    <lineage>
        <taxon>Eukaryota</taxon>
        <taxon>Fungi</taxon>
        <taxon>Dikarya</taxon>
        <taxon>Basidiomycota</taxon>
        <taxon>Ustilaginomycotina</taxon>
        <taxon>Malasseziomycetes</taxon>
        <taxon>Malasseziales</taxon>
        <taxon>Malasseziaceae</taxon>
        <taxon>Malassezia</taxon>
    </lineage>
</organism>
<dbReference type="InterPro" id="IPR013785">
    <property type="entry name" value="Aldolase_TIM"/>
</dbReference>
<reference evidence="22" key="1">
    <citation type="submission" date="2023-02" db="EMBL/GenBank/DDBJ databases">
        <title>Mating type loci evolution in Malassezia.</title>
        <authorList>
            <person name="Coelho M.A."/>
        </authorList>
    </citation>
    <scope>NUCLEOTIDE SEQUENCE</scope>
    <source>
        <strain evidence="22">CBS 14136</strain>
    </source>
</reference>
<dbReference type="AlphaFoldDB" id="A0AAF0F3Q7"/>
<evidence type="ECO:0000256" key="20">
    <source>
        <dbReference type="PROSITE-ProRule" id="PRU00103"/>
    </source>
</evidence>
<protein>
    <recommendedName>
        <fullName evidence="6">3-deoxy-7-phosphoheptulonate synthase</fullName>
        <ecNumber evidence="6">2.5.1.54</ecNumber>
    </recommendedName>
    <alternativeName>
        <fullName evidence="16">3-deoxy-D-arabino-heptulosonate 7-phosphate synthase</fullName>
    </alternativeName>
    <alternativeName>
        <fullName evidence="15">DAHP synthase</fullName>
    </alternativeName>
    <alternativeName>
        <fullName evidence="18">Importin-95</fullName>
    </alternativeName>
    <alternativeName>
        <fullName evidence="19">Karyopherin-95</fullName>
    </alternativeName>
    <alternativeName>
        <fullName evidence="14">Phospho-2-keto-3-deoxyheptonate aldolase</fullName>
    </alternativeName>
</protein>
<comment type="catalytic activity">
    <reaction evidence="17">
        <text>D-erythrose 4-phosphate + phosphoenolpyruvate + H2O = 7-phospho-2-dehydro-3-deoxy-D-arabino-heptonate + phosphate</text>
        <dbReference type="Rhea" id="RHEA:14717"/>
        <dbReference type="ChEBI" id="CHEBI:15377"/>
        <dbReference type="ChEBI" id="CHEBI:16897"/>
        <dbReference type="ChEBI" id="CHEBI:43474"/>
        <dbReference type="ChEBI" id="CHEBI:58394"/>
        <dbReference type="ChEBI" id="CHEBI:58702"/>
        <dbReference type="EC" id="2.5.1.54"/>
    </reaction>
</comment>
<dbReference type="GO" id="GO:0009073">
    <property type="term" value="P:aromatic amino acid family biosynthetic process"/>
    <property type="evidence" value="ECO:0007669"/>
    <property type="project" value="UniProtKB-KW"/>
</dbReference>
<dbReference type="NCBIfam" id="TIGR00034">
    <property type="entry name" value="aroFGH"/>
    <property type="match status" value="1"/>
</dbReference>
<evidence type="ECO:0000256" key="2">
    <source>
        <dbReference type="ARBA" id="ARBA00004496"/>
    </source>
</evidence>
<comment type="function">
    <text evidence="1">Stereospecific condensation of phosphoenolpyruvate (PEP) and D-erythrose-4-phosphate (E4P) giving rise to 3-deoxy-D-arabino-heptulosonate-7-phosphate (DAHP).</text>
</comment>
<dbReference type="NCBIfam" id="NF009395">
    <property type="entry name" value="PRK12755.1"/>
    <property type="match status" value="1"/>
</dbReference>
<evidence type="ECO:0000256" key="18">
    <source>
        <dbReference type="ARBA" id="ARBA00079884"/>
    </source>
</evidence>
<evidence type="ECO:0000256" key="14">
    <source>
        <dbReference type="ARBA" id="ARBA00031111"/>
    </source>
</evidence>
<evidence type="ECO:0000256" key="19">
    <source>
        <dbReference type="ARBA" id="ARBA00083566"/>
    </source>
</evidence>
<dbReference type="InterPro" id="IPR016024">
    <property type="entry name" value="ARM-type_fold"/>
</dbReference>
<evidence type="ECO:0000256" key="8">
    <source>
        <dbReference type="ARBA" id="ARBA00022490"/>
    </source>
</evidence>
<dbReference type="Pfam" id="PF25574">
    <property type="entry name" value="TPR_IMB1"/>
    <property type="match status" value="1"/>
</dbReference>
<name>A0AAF0F3Q7_9BASI</name>
<sequence>MNVGELLTNSLSPDVGVRQAAEQELESAARDNYAQYMTSLAGEIANDSAESYIRSASGLALKNALSARDPKRAQEYAERWTALSPNVRDEVKSKVLMTLSSNEPRAGMVAAQVVAAVAAIELPLSMWNDLIAQLLSAVGDQTNSRLRQAALQAIGFTCEVVNPAVLSTQSNEILTAVIQGARKEEQVPEVQFAALQALLNSLEFVRSNFEREGERNYIMQVVCEATQSPHVPVKVAAFENLVRIMQLYYDKMRFYMEQALFGLTVLGMRDTNPSVALQAVEFWSTVCDEEIELQIEAAEAMEFNEEPVHVSYHFARIALPEIAPVLMELLTQQDEDADEDEWDVAKAAGTCLGLLAQVVGDAIVSLTVPFVETNVKSTDWRRREAALMCFGSIMDGPESKLLETLVNQALPTVLETLNDPMVAVKDTAAWTLGRICEFVYDAITPEVQLPPLVQGLLGALQDQPRIVTHCCWALMNLTEHKGVLSRFDDPDPQTTALSPYFETIATQLIQVTQQSNNESNSRTSAYEALASLVANSANDCVQQTSNVLIHVVERQEQLNGLVQQLVGLDDRNNWAELQGNLCSVIIACVRRLQGDIAPIGDRLMTGLLTLIQNSSKQPTVLEDAFVAVGAVIVALDAQFAKYIEAFLPFLVEGLRNHEEYQLCTISVGLVGDLCRSLGDAATQYSQTLVYALFEDLQSPVLNRNVKPPILSSFGDIALAITGNFEPYLQTAMAVLQQASMVQNSGDVHDYEMSEYINDLREGIAEAYVGIVSGMRIGGKAELLVPYMEYIIAFVGLVASDSADRSETLLRTTIGLLGDIATAFPSGPVVAQLQQHWVAEYIKVGRSRTNGSETQQQYGQDLRVTGYDPLIAPALLMHELPLSEKGKKTIARGRNDVSHVVTGKDDRLLVVVGPCSIHDPSQALDYARRLQEAASTRWNDGLVVVMRAYFEKPRTTVGWKGLINDPDLNGSFNINRGLRVARKLLIEIAEIGIPVACEVLDTISPQYLSDLYSWGAIGARTTESQLHRELVSGLSIPVGFKNSTDGSIGVAIDAIRASSQPHAFMGVTSQGLAAIVKTTGNSDLHIIHRGGNKGTNFDAESVETSKKNLLSAMPDRHPSIMVDVSHGNSSKDYRNQPKGTSAVAKQIEQGQDAITGIMIESNLREGKQSEPKNGQSKDQLEYGVSITDACVGWETTVDLLDQLNAAVLKRRSLKA</sequence>
<keyword evidence="12" id="KW-0653">Protein transport</keyword>
<evidence type="ECO:0000259" key="21">
    <source>
        <dbReference type="PROSITE" id="PS50166"/>
    </source>
</evidence>
<dbReference type="SUPFAM" id="SSF48371">
    <property type="entry name" value="ARM repeat"/>
    <property type="match status" value="1"/>
</dbReference>
<dbReference type="PROSITE" id="PS50166">
    <property type="entry name" value="IMPORTIN_B_NT"/>
    <property type="match status" value="1"/>
</dbReference>
<dbReference type="Gene3D" id="3.20.20.70">
    <property type="entry name" value="Aldolase class I"/>
    <property type="match status" value="1"/>
</dbReference>
<dbReference type="EC" id="2.5.1.54" evidence="6"/>
<evidence type="ECO:0000256" key="7">
    <source>
        <dbReference type="ARBA" id="ARBA00022448"/>
    </source>
</evidence>
<evidence type="ECO:0000256" key="13">
    <source>
        <dbReference type="ARBA" id="ARBA00023141"/>
    </source>
</evidence>
<dbReference type="EMBL" id="CP118375">
    <property type="protein sequence ID" value="WFD42381.1"/>
    <property type="molecule type" value="Genomic_DNA"/>
</dbReference>
<dbReference type="PANTHER" id="PTHR21225:SF12">
    <property type="entry name" value="PHOSPHO-2-DEHYDRO-3-DEOXYHEPTONATE ALDOLASE, TYROSINE-INHIBITED"/>
    <property type="match status" value="1"/>
</dbReference>
<feature type="repeat" description="HEAT" evidence="20">
    <location>
        <begin position="409"/>
        <end position="446"/>
    </location>
</feature>
<dbReference type="Pfam" id="PF13513">
    <property type="entry name" value="HEAT_EZ"/>
    <property type="match status" value="1"/>
</dbReference>
<dbReference type="InterPro" id="IPR011989">
    <property type="entry name" value="ARM-like"/>
</dbReference>
<keyword evidence="11" id="KW-0677">Repeat</keyword>
<dbReference type="SMART" id="SM00913">
    <property type="entry name" value="IBN_N"/>
    <property type="match status" value="1"/>
</dbReference>
<dbReference type="InterPro" id="IPR001494">
    <property type="entry name" value="Importin-beta_N"/>
</dbReference>
<proteinExistence type="inferred from homology"/>
<accession>A0AAF0F3Q7</accession>
<evidence type="ECO:0000313" key="22">
    <source>
        <dbReference type="EMBL" id="WFD42381.1"/>
    </source>
</evidence>
<dbReference type="InterPro" id="IPR006218">
    <property type="entry name" value="DAHP1/KDSA"/>
</dbReference>
<dbReference type="InterPro" id="IPR058584">
    <property type="entry name" value="IMB1_TNPO1-like_TPR"/>
</dbReference>
<dbReference type="Proteomes" id="UP001214628">
    <property type="component" value="Chromosome 1"/>
</dbReference>
<dbReference type="PROSITE" id="PS50077">
    <property type="entry name" value="HEAT_REPEAT"/>
    <property type="match status" value="1"/>
</dbReference>
<comment type="subcellular location">
    <subcellularLocation>
        <location evidence="2">Cytoplasm</location>
    </subcellularLocation>
</comment>
<dbReference type="Pfam" id="PF00793">
    <property type="entry name" value="DAHP_synth_1"/>
    <property type="match status" value="1"/>
</dbReference>
<keyword evidence="10" id="KW-0808">Transferase</keyword>
<dbReference type="PANTHER" id="PTHR21225">
    <property type="entry name" value="PHOSPHO-2-DEHYDRO-3-DEOXYHEPTONATE ALDOLASE DAHP SYNTHETASE"/>
    <property type="match status" value="1"/>
</dbReference>
<keyword evidence="8" id="KW-0963">Cytoplasm</keyword>
<comment type="similarity">
    <text evidence="5">Belongs to the importin beta family. Importin beta-1 subfamily.</text>
</comment>
<evidence type="ECO:0000256" key="12">
    <source>
        <dbReference type="ARBA" id="ARBA00022927"/>
    </source>
</evidence>
<evidence type="ECO:0000256" key="1">
    <source>
        <dbReference type="ARBA" id="ARBA00003726"/>
    </source>
</evidence>
<dbReference type="InterPro" id="IPR006219">
    <property type="entry name" value="DAHP_synth_1"/>
</dbReference>
<keyword evidence="9" id="KW-0028">Amino-acid biosynthesis</keyword>
<evidence type="ECO:0000256" key="15">
    <source>
        <dbReference type="ARBA" id="ARBA00031349"/>
    </source>
</evidence>
<evidence type="ECO:0000313" key="23">
    <source>
        <dbReference type="Proteomes" id="UP001214628"/>
    </source>
</evidence>
<evidence type="ECO:0000256" key="6">
    <source>
        <dbReference type="ARBA" id="ARBA00012694"/>
    </source>
</evidence>
<evidence type="ECO:0000256" key="4">
    <source>
        <dbReference type="ARBA" id="ARBA00007985"/>
    </source>
</evidence>
<dbReference type="FunFam" id="1.25.10.10:FF:000027">
    <property type="entry name" value="Importin subunit beta-1"/>
    <property type="match status" value="1"/>
</dbReference>